<gene>
    <name evidence="3" type="primary">LOC108619085</name>
</gene>
<dbReference type="RefSeq" id="XP_017870886.1">
    <property type="nucleotide sequence ID" value="XM_018015397.1"/>
</dbReference>
<dbReference type="Gene3D" id="1.10.238.20">
    <property type="entry name" value="Pheromone/general odorant binding protein domain"/>
    <property type="match status" value="1"/>
</dbReference>
<dbReference type="SUPFAM" id="SSF47565">
    <property type="entry name" value="Insect pheromone/odorant-binding proteins"/>
    <property type="match status" value="1"/>
</dbReference>
<accession>A0ABM1PUK0</accession>
<proteinExistence type="predicted"/>
<dbReference type="InterPro" id="IPR036728">
    <property type="entry name" value="PBP_GOBP_sf"/>
</dbReference>
<dbReference type="GeneID" id="108619085"/>
<evidence type="ECO:0000313" key="2">
    <source>
        <dbReference type="Proteomes" id="UP000694904"/>
    </source>
</evidence>
<keyword evidence="2" id="KW-1185">Reference proteome</keyword>
<reference evidence="3" key="3">
    <citation type="submission" date="2025-08" db="UniProtKB">
        <authorList>
            <consortium name="RefSeq"/>
        </authorList>
    </citation>
    <scope>IDENTIFICATION</scope>
    <source>
        <tissue evidence="3">Whole organism</tissue>
    </source>
</reference>
<evidence type="ECO:0000256" key="1">
    <source>
        <dbReference type="SAM" id="SignalP"/>
    </source>
</evidence>
<name>A0ABM1PUK0_DROAR</name>
<keyword evidence="1" id="KW-0732">Signal</keyword>
<evidence type="ECO:0000313" key="3">
    <source>
        <dbReference type="RefSeq" id="XP_017870886.1"/>
    </source>
</evidence>
<feature type="signal peptide" evidence="1">
    <location>
        <begin position="1"/>
        <end position="35"/>
    </location>
</feature>
<reference evidence="2" key="2">
    <citation type="journal article" date="2016" name="G3 (Bethesda)">
        <title>Genome Evolution in Three Species of Cactophilic Drosophila.</title>
        <authorList>
            <person name="Sanchez-Flores A."/>
            <person name="Penazola F."/>
            <person name="Carpinteyro-Ponce J."/>
            <person name="Nazario-Yepiz N."/>
            <person name="Abreu-Goodger C."/>
            <person name="Machado C.A."/>
            <person name="Markow T.A."/>
        </authorList>
    </citation>
    <scope>NUCLEOTIDE SEQUENCE [LARGE SCALE GENOMIC DNA]</scope>
</reference>
<dbReference type="SMART" id="SM00708">
    <property type="entry name" value="PhBP"/>
    <property type="match status" value="1"/>
</dbReference>
<organism evidence="2 3">
    <name type="scientific">Drosophila arizonae</name>
    <name type="common">Fruit fly</name>
    <dbReference type="NCBI Taxonomy" id="7263"/>
    <lineage>
        <taxon>Eukaryota</taxon>
        <taxon>Metazoa</taxon>
        <taxon>Ecdysozoa</taxon>
        <taxon>Arthropoda</taxon>
        <taxon>Hexapoda</taxon>
        <taxon>Insecta</taxon>
        <taxon>Pterygota</taxon>
        <taxon>Neoptera</taxon>
        <taxon>Endopterygota</taxon>
        <taxon>Diptera</taxon>
        <taxon>Brachycera</taxon>
        <taxon>Muscomorpha</taxon>
        <taxon>Ephydroidea</taxon>
        <taxon>Drosophilidae</taxon>
        <taxon>Drosophila</taxon>
    </lineage>
</organism>
<dbReference type="Pfam" id="PF01395">
    <property type="entry name" value="PBP_GOBP"/>
    <property type="match status" value="1"/>
</dbReference>
<feature type="chain" id="PRO_5046804972" evidence="1">
    <location>
        <begin position="36"/>
        <end position="169"/>
    </location>
</feature>
<dbReference type="InterPro" id="IPR006170">
    <property type="entry name" value="PBP/GOBP"/>
</dbReference>
<reference evidence="2" key="1">
    <citation type="journal article" date="1997" name="Nucleic Acids Res.">
        <title>tRNAscan-SE: a program for improved detection of transfer RNA genes in genomic sequence.</title>
        <authorList>
            <person name="Lowe T.M."/>
            <person name="Eddy S.R."/>
        </authorList>
    </citation>
    <scope>NUCLEOTIDE SEQUENCE [LARGE SCALE GENOMIC DNA]</scope>
</reference>
<dbReference type="CDD" id="cd23992">
    <property type="entry name" value="PBP_GOBP"/>
    <property type="match status" value="1"/>
</dbReference>
<sequence>MGLVMFVEREKMTMMMLQRTCLTMLLLTLLTLAQADDQKEEDTAMSLSEVVEMVEPFGNGCEPKPERSHIEEMVLNKEDASHESKCFRRCMLKQFEIMGEGQMQFDEAKTVDMMNMMFPEKEANSKAIAAKCNQAPNGITDECEVCHAISMCMLREMRAASYKIPEVKE</sequence>
<protein>
    <submittedName>
        <fullName evidence="3">General odorant-binding protein 19d</fullName>
    </submittedName>
</protein>
<dbReference type="Proteomes" id="UP000694904">
    <property type="component" value="Chromosome X"/>
</dbReference>